<dbReference type="PANTHER" id="PTHR24421:SF10">
    <property type="entry name" value="NITRATE_NITRITE SENSOR PROTEIN NARQ"/>
    <property type="match status" value="1"/>
</dbReference>
<dbReference type="OrthoDB" id="227596at2"/>
<keyword evidence="9" id="KW-0812">Transmembrane</keyword>
<keyword evidence="4" id="KW-0808">Transferase</keyword>
<keyword evidence="9" id="KW-0472">Membrane</keyword>
<dbReference type="Gene3D" id="3.30.565.10">
    <property type="entry name" value="Histidine kinase-like ATPase, C-terminal domain"/>
    <property type="match status" value="1"/>
</dbReference>
<dbReference type="InterPro" id="IPR003594">
    <property type="entry name" value="HATPase_dom"/>
</dbReference>
<feature type="transmembrane region" description="Helical" evidence="9">
    <location>
        <begin position="37"/>
        <end position="57"/>
    </location>
</feature>
<reference evidence="12 13" key="1">
    <citation type="submission" date="2019-03" db="EMBL/GenBank/DDBJ databases">
        <title>Sequencing the genomes of 1000 actinobacteria strains.</title>
        <authorList>
            <person name="Klenk H.-P."/>
        </authorList>
    </citation>
    <scope>NUCLEOTIDE SEQUENCE [LARGE SCALE GENOMIC DNA]</scope>
    <source>
        <strain evidence="12 13">DSM 43805</strain>
    </source>
</reference>
<evidence type="ECO:0000256" key="7">
    <source>
        <dbReference type="ARBA" id="ARBA00022840"/>
    </source>
</evidence>
<evidence type="ECO:0000256" key="1">
    <source>
        <dbReference type="ARBA" id="ARBA00000085"/>
    </source>
</evidence>
<protein>
    <recommendedName>
        <fullName evidence="2">histidine kinase</fullName>
        <ecNumber evidence="2">2.7.13.3</ecNumber>
    </recommendedName>
</protein>
<dbReference type="PANTHER" id="PTHR24421">
    <property type="entry name" value="NITRATE/NITRITE SENSOR PROTEIN NARX-RELATED"/>
    <property type="match status" value="1"/>
</dbReference>
<evidence type="ECO:0000256" key="9">
    <source>
        <dbReference type="SAM" id="Phobius"/>
    </source>
</evidence>
<dbReference type="SUPFAM" id="SSF55874">
    <property type="entry name" value="ATPase domain of HSP90 chaperone/DNA topoisomerase II/histidine kinase"/>
    <property type="match status" value="1"/>
</dbReference>
<keyword evidence="3" id="KW-0597">Phosphoprotein</keyword>
<organism evidence="12 13">
    <name type="scientific">Paractinoplanes brasiliensis</name>
    <dbReference type="NCBI Taxonomy" id="52695"/>
    <lineage>
        <taxon>Bacteria</taxon>
        <taxon>Bacillati</taxon>
        <taxon>Actinomycetota</taxon>
        <taxon>Actinomycetes</taxon>
        <taxon>Micromonosporales</taxon>
        <taxon>Micromonosporaceae</taxon>
        <taxon>Paractinoplanes</taxon>
    </lineage>
</organism>
<dbReference type="InterPro" id="IPR036890">
    <property type="entry name" value="HATPase_C_sf"/>
</dbReference>
<dbReference type="GO" id="GO:0016020">
    <property type="term" value="C:membrane"/>
    <property type="evidence" value="ECO:0007669"/>
    <property type="project" value="InterPro"/>
</dbReference>
<feature type="transmembrane region" description="Helical" evidence="9">
    <location>
        <begin position="12"/>
        <end position="31"/>
    </location>
</feature>
<evidence type="ECO:0000256" key="3">
    <source>
        <dbReference type="ARBA" id="ARBA00022553"/>
    </source>
</evidence>
<dbReference type="RefSeq" id="WP_133877545.1">
    <property type="nucleotide sequence ID" value="NZ_BOMD01000079.1"/>
</dbReference>
<keyword evidence="13" id="KW-1185">Reference proteome</keyword>
<evidence type="ECO:0000256" key="8">
    <source>
        <dbReference type="ARBA" id="ARBA00023012"/>
    </source>
</evidence>
<keyword evidence="8" id="KW-0902">Two-component regulatory system</keyword>
<dbReference type="EMBL" id="SNWR01000002">
    <property type="protein sequence ID" value="TDO31431.1"/>
    <property type="molecule type" value="Genomic_DNA"/>
</dbReference>
<gene>
    <name evidence="12" type="ORF">C8E87_6855</name>
</gene>
<evidence type="ECO:0000313" key="12">
    <source>
        <dbReference type="EMBL" id="TDO31431.1"/>
    </source>
</evidence>
<dbReference type="InterPro" id="IPR050482">
    <property type="entry name" value="Sensor_HK_TwoCompSys"/>
</dbReference>
<dbReference type="GO" id="GO:0005524">
    <property type="term" value="F:ATP binding"/>
    <property type="evidence" value="ECO:0007669"/>
    <property type="project" value="UniProtKB-KW"/>
</dbReference>
<sequence>MSSSRRPEWRSQAVPVLFAVAVVAVMAMVTGGAEGTAATVVPFVFVGGAVTAAVWAVRRWRADRRAYEQRLTEWAVVEERLKIARDLHDIVSHGLGLITVRAASTRHLEKPAEVQSALTDIEQVSRAATAELRRMLTVLRDNSDTVPKNPVEDLDALPAIVRTAEQTGLRAELTVSDLGAVSPGVQQAICQTVREALTNTARHAGPTDVRVVVRRDEEAIVITVADAGPVPGWHRAPGAGHGLVGLRERITMLGGTLAVRPKDGGFQLAARIPDEAAA</sequence>
<comment type="catalytic activity">
    <reaction evidence="1">
        <text>ATP + protein L-histidine = ADP + protein N-phospho-L-histidine.</text>
        <dbReference type="EC" id="2.7.13.3"/>
    </reaction>
</comment>
<dbReference type="EC" id="2.7.13.3" evidence="2"/>
<dbReference type="GO" id="GO:0046983">
    <property type="term" value="F:protein dimerization activity"/>
    <property type="evidence" value="ECO:0007669"/>
    <property type="project" value="InterPro"/>
</dbReference>
<keyword evidence="7" id="KW-0067">ATP-binding</keyword>
<accession>A0A4R6J963</accession>
<evidence type="ECO:0000256" key="4">
    <source>
        <dbReference type="ARBA" id="ARBA00022679"/>
    </source>
</evidence>
<dbReference type="Pfam" id="PF02518">
    <property type="entry name" value="HATPase_c"/>
    <property type="match status" value="1"/>
</dbReference>
<dbReference type="AlphaFoldDB" id="A0A4R6J963"/>
<evidence type="ECO:0000256" key="2">
    <source>
        <dbReference type="ARBA" id="ARBA00012438"/>
    </source>
</evidence>
<evidence type="ECO:0000313" key="13">
    <source>
        <dbReference type="Proteomes" id="UP000294901"/>
    </source>
</evidence>
<proteinExistence type="predicted"/>
<evidence type="ECO:0000259" key="10">
    <source>
        <dbReference type="Pfam" id="PF02518"/>
    </source>
</evidence>
<dbReference type="Gene3D" id="1.20.5.1930">
    <property type="match status" value="1"/>
</dbReference>
<evidence type="ECO:0000259" key="11">
    <source>
        <dbReference type="Pfam" id="PF07730"/>
    </source>
</evidence>
<keyword evidence="5" id="KW-0547">Nucleotide-binding</keyword>
<feature type="domain" description="Signal transduction histidine kinase subgroup 3 dimerisation and phosphoacceptor" evidence="11">
    <location>
        <begin position="79"/>
        <end position="142"/>
    </location>
</feature>
<keyword evidence="9" id="KW-1133">Transmembrane helix</keyword>
<evidence type="ECO:0000256" key="5">
    <source>
        <dbReference type="ARBA" id="ARBA00022741"/>
    </source>
</evidence>
<dbReference type="Pfam" id="PF07730">
    <property type="entry name" value="HisKA_3"/>
    <property type="match status" value="1"/>
</dbReference>
<name>A0A4R6J963_9ACTN</name>
<comment type="caution">
    <text evidence="12">The sequence shown here is derived from an EMBL/GenBank/DDBJ whole genome shotgun (WGS) entry which is preliminary data.</text>
</comment>
<evidence type="ECO:0000256" key="6">
    <source>
        <dbReference type="ARBA" id="ARBA00022777"/>
    </source>
</evidence>
<dbReference type="InterPro" id="IPR011712">
    <property type="entry name" value="Sig_transdc_His_kin_sub3_dim/P"/>
</dbReference>
<dbReference type="GO" id="GO:0000155">
    <property type="term" value="F:phosphorelay sensor kinase activity"/>
    <property type="evidence" value="ECO:0007669"/>
    <property type="project" value="InterPro"/>
</dbReference>
<dbReference type="Proteomes" id="UP000294901">
    <property type="component" value="Unassembled WGS sequence"/>
</dbReference>
<dbReference type="CDD" id="cd16917">
    <property type="entry name" value="HATPase_UhpB-NarQ-NarX-like"/>
    <property type="match status" value="1"/>
</dbReference>
<keyword evidence="6 12" id="KW-0418">Kinase</keyword>
<feature type="domain" description="Histidine kinase/HSP90-like ATPase" evidence="10">
    <location>
        <begin position="185"/>
        <end position="273"/>
    </location>
</feature>